<proteinExistence type="predicted"/>
<name>A0A914R8Z5_PAREQ</name>
<feature type="transmembrane region" description="Helical" evidence="1">
    <location>
        <begin position="85"/>
        <end position="109"/>
    </location>
</feature>
<keyword evidence="1" id="KW-0812">Transmembrane</keyword>
<feature type="transmembrane region" description="Helical" evidence="1">
    <location>
        <begin position="50"/>
        <end position="73"/>
    </location>
</feature>
<keyword evidence="2" id="KW-1185">Reference proteome</keyword>
<protein>
    <submittedName>
        <fullName evidence="3">G-protein coupled receptors family 1 profile domain-containing protein</fullName>
    </submittedName>
</protein>
<dbReference type="WBParaSite" id="PEQ_0000117001-mRNA-1">
    <property type="protein sequence ID" value="PEQ_0000117001-mRNA-1"/>
    <property type="gene ID" value="PEQ_0000117001"/>
</dbReference>
<dbReference type="PANTHER" id="PTHR46709">
    <property type="entry name" value="PROTEIN CBG23488-RELATED"/>
    <property type="match status" value="1"/>
</dbReference>
<organism evidence="2 3">
    <name type="scientific">Parascaris equorum</name>
    <name type="common">Equine roundworm</name>
    <dbReference type="NCBI Taxonomy" id="6256"/>
    <lineage>
        <taxon>Eukaryota</taxon>
        <taxon>Metazoa</taxon>
        <taxon>Ecdysozoa</taxon>
        <taxon>Nematoda</taxon>
        <taxon>Chromadorea</taxon>
        <taxon>Rhabditida</taxon>
        <taxon>Spirurina</taxon>
        <taxon>Ascaridomorpha</taxon>
        <taxon>Ascaridoidea</taxon>
        <taxon>Ascarididae</taxon>
        <taxon>Parascaris</taxon>
    </lineage>
</organism>
<keyword evidence="1" id="KW-1133">Transmembrane helix</keyword>
<dbReference type="PANTHER" id="PTHR46709:SF12">
    <property type="entry name" value="G-PROTEIN COUPLED RECEPTORS FAMILY 1 PROFILE DOMAIN-CONTAINING PROTEIN"/>
    <property type="match status" value="1"/>
</dbReference>
<evidence type="ECO:0000313" key="2">
    <source>
        <dbReference type="Proteomes" id="UP000887564"/>
    </source>
</evidence>
<dbReference type="AlphaFoldDB" id="A0A914R8Z5"/>
<dbReference type="Proteomes" id="UP000887564">
    <property type="component" value="Unplaced"/>
</dbReference>
<evidence type="ECO:0000256" key="1">
    <source>
        <dbReference type="SAM" id="Phobius"/>
    </source>
</evidence>
<accession>A0A914R8Z5</accession>
<sequence>MSECAIDEMVESRFWFVGITGTVFAVFGVISNALLAVFFLSRRSYRNSPFFFLGFVAFYDTLLDFTYIVLLVIGNLSDNVPMSGLFNIISIFLPFITLVFLNSGIVMMLRKQHIQGLYSYKNWEVLWTHFKLHFGLDQISLHSINIELLRIKQSLDFLHTEHGLLYRTATDIASVLTVVGNAIRCPAHLISNKDLRHHFSMMLFGENNKVDFILGTMSNAAILSLENLWITVSYIWRMRLIRY</sequence>
<feature type="transmembrane region" description="Helical" evidence="1">
    <location>
        <begin position="15"/>
        <end position="38"/>
    </location>
</feature>
<reference evidence="3" key="1">
    <citation type="submission" date="2022-11" db="UniProtKB">
        <authorList>
            <consortium name="WormBaseParasite"/>
        </authorList>
    </citation>
    <scope>IDENTIFICATION</scope>
</reference>
<evidence type="ECO:0000313" key="3">
    <source>
        <dbReference type="WBParaSite" id="PEQ_0000117001-mRNA-1"/>
    </source>
</evidence>
<keyword evidence="1" id="KW-0472">Membrane</keyword>